<dbReference type="EMBL" id="MCFH01000105">
    <property type="protein sequence ID" value="ORX39508.1"/>
    <property type="molecule type" value="Genomic_DNA"/>
</dbReference>
<gene>
    <name evidence="2" type="ORF">BCR36DRAFT_14521</name>
</gene>
<organism evidence="2 3">
    <name type="scientific">Piromyces finnis</name>
    <dbReference type="NCBI Taxonomy" id="1754191"/>
    <lineage>
        <taxon>Eukaryota</taxon>
        <taxon>Fungi</taxon>
        <taxon>Fungi incertae sedis</taxon>
        <taxon>Chytridiomycota</taxon>
        <taxon>Chytridiomycota incertae sedis</taxon>
        <taxon>Neocallimastigomycetes</taxon>
        <taxon>Neocallimastigales</taxon>
        <taxon>Neocallimastigaceae</taxon>
        <taxon>Piromyces</taxon>
    </lineage>
</organism>
<feature type="region of interest" description="Disordered" evidence="1">
    <location>
        <begin position="79"/>
        <end position="104"/>
    </location>
</feature>
<evidence type="ECO:0000313" key="2">
    <source>
        <dbReference type="EMBL" id="ORX39508.1"/>
    </source>
</evidence>
<sequence>MVGDHMGILRVVIFFFKDHNLSNPTETTNKTFIFYYPTHTYQYIDTLTYRHTDTLTYSPTAHTPSPTYHLQPTHHHLHITHISPTYHPQPTPPPTHPYLHHPPP</sequence>
<name>A0A1Y1UN70_9FUNG</name>
<evidence type="ECO:0000256" key="1">
    <source>
        <dbReference type="SAM" id="MobiDB-lite"/>
    </source>
</evidence>
<evidence type="ECO:0000313" key="3">
    <source>
        <dbReference type="Proteomes" id="UP000193719"/>
    </source>
</evidence>
<comment type="caution">
    <text evidence="2">The sequence shown here is derived from an EMBL/GenBank/DDBJ whole genome shotgun (WGS) entry which is preliminary data.</text>
</comment>
<accession>A0A1Y1UN70</accession>
<keyword evidence="3" id="KW-1185">Reference proteome</keyword>
<protein>
    <submittedName>
        <fullName evidence="2">Uncharacterized protein</fullName>
    </submittedName>
</protein>
<feature type="compositionally biased region" description="Pro residues" evidence="1">
    <location>
        <begin position="87"/>
        <end position="104"/>
    </location>
</feature>
<reference evidence="2 3" key="2">
    <citation type="submission" date="2016-08" db="EMBL/GenBank/DDBJ databases">
        <title>Pervasive Adenine N6-methylation of Active Genes in Fungi.</title>
        <authorList>
            <consortium name="DOE Joint Genome Institute"/>
            <person name="Mondo S.J."/>
            <person name="Dannebaum R.O."/>
            <person name="Kuo R.C."/>
            <person name="Labutti K."/>
            <person name="Haridas S."/>
            <person name="Kuo A."/>
            <person name="Salamov A."/>
            <person name="Ahrendt S.R."/>
            <person name="Lipzen A."/>
            <person name="Sullivan W."/>
            <person name="Andreopoulos W.B."/>
            <person name="Clum A."/>
            <person name="Lindquist E."/>
            <person name="Daum C."/>
            <person name="Ramamoorthy G.K."/>
            <person name="Gryganskyi A."/>
            <person name="Culley D."/>
            <person name="Magnuson J.K."/>
            <person name="James T.Y."/>
            <person name="O'Malley M.A."/>
            <person name="Stajich J.E."/>
            <person name="Spatafora J.W."/>
            <person name="Visel A."/>
            <person name="Grigoriev I.V."/>
        </authorList>
    </citation>
    <scope>NUCLEOTIDE SEQUENCE [LARGE SCALE GENOMIC DNA]</scope>
    <source>
        <strain evidence="3">finn</strain>
    </source>
</reference>
<proteinExistence type="predicted"/>
<dbReference type="AlphaFoldDB" id="A0A1Y1UN70"/>
<dbReference type="Proteomes" id="UP000193719">
    <property type="component" value="Unassembled WGS sequence"/>
</dbReference>
<reference evidence="2 3" key="1">
    <citation type="submission" date="2016-08" db="EMBL/GenBank/DDBJ databases">
        <title>Genomes of anaerobic fungi encode conserved fungal cellulosomes for biomass hydrolysis.</title>
        <authorList>
            <consortium name="DOE Joint Genome Institute"/>
            <person name="Haitjema C.H."/>
            <person name="Gilmore S.P."/>
            <person name="Henske J.K."/>
            <person name="Solomon K.V."/>
            <person name="De Groot R."/>
            <person name="Kuo A."/>
            <person name="Mondo S.J."/>
            <person name="Salamov A.A."/>
            <person name="Labutti K."/>
            <person name="Zhao Z."/>
            <person name="Chiniquy J."/>
            <person name="Barry K."/>
            <person name="Brewer H.M."/>
            <person name="Purvine S.O."/>
            <person name="Wright A.T."/>
            <person name="Boxma B."/>
            <person name="Van Alen T."/>
            <person name="Hackstein J.H."/>
            <person name="Baker S.E."/>
            <person name="Grigoriev I.V."/>
            <person name="O'Malley M.A."/>
        </authorList>
    </citation>
    <scope>NUCLEOTIDE SEQUENCE [LARGE SCALE GENOMIC DNA]</scope>
    <source>
        <strain evidence="3">finn</strain>
    </source>
</reference>